<protein>
    <submittedName>
        <fullName evidence="2">Type VI secretion system tip protein VgrG</fullName>
    </submittedName>
</protein>
<dbReference type="NCBIfam" id="TIGR01646">
    <property type="entry name" value="vgr_GE"/>
    <property type="match status" value="1"/>
</dbReference>
<evidence type="ECO:0000259" key="1">
    <source>
        <dbReference type="Pfam" id="PF04717"/>
    </source>
</evidence>
<dbReference type="Gene3D" id="2.40.50.230">
    <property type="entry name" value="Gp5 N-terminal domain"/>
    <property type="match status" value="1"/>
</dbReference>
<dbReference type="EMBL" id="JAGPXB010000002">
    <property type="protein sequence ID" value="MBQ0907750.1"/>
    <property type="molecule type" value="Genomic_DNA"/>
</dbReference>
<dbReference type="RefSeq" id="WP_210788285.1">
    <property type="nucleotide sequence ID" value="NZ_JAGPXB010000002.1"/>
</dbReference>
<evidence type="ECO:0000313" key="3">
    <source>
        <dbReference type="Proteomes" id="UP000679008"/>
    </source>
</evidence>
<reference evidence="2 3" key="1">
    <citation type="submission" date="2021-04" db="EMBL/GenBank/DDBJ databases">
        <title>Description of novel Flavobacterium sp. F-328.</title>
        <authorList>
            <person name="Saticioglu I.B."/>
        </authorList>
    </citation>
    <scope>NUCLEOTIDE SEQUENCE [LARGE SCALE GENOMIC DNA]</scope>
    <source>
        <strain evidence="2 3">F-328</strain>
    </source>
</reference>
<evidence type="ECO:0000313" key="2">
    <source>
        <dbReference type="EMBL" id="MBQ0907750.1"/>
    </source>
</evidence>
<dbReference type="Pfam" id="PF04717">
    <property type="entry name" value="Phage_base_V"/>
    <property type="match status" value="1"/>
</dbReference>
<keyword evidence="3" id="KW-1185">Reference proteome</keyword>
<sequence>MSTSDTNSTSGVATFTIKVNGTVIPNELNVLSVHIDKSVNRIPIARILILDGEPNTGSFEVSSSSTFVPGDFVSIDAGYDTKNEVIFEGIITSQSLRIDGAIGSVLEIECRDRSISMIVGRKSRTYSNKKDSEIITSIIESYLGLTSDIEVTTTVWPEQVQYYVTDWDFIMTLAETNGLIVTAINGKISISAPDINTTSVLTVTYGDNLMEFNAKLNSIAQLGSVTSNSWDYKNQAVINSEAVPNILGAGNLSTQKLSEVIGLSSSQQQTTAPLERADLNNWSKAQIIKSEYSKIIGAAKIQGTHVIDPGKYVTFAGLGDRFNGDYLIGGVVHDLSEGNWVTEVSLGLSPNWFAEETDVIAPPASGLIPAARGLFNGTVKKCFEDPDSQYRILVDIPLFDKNGNGIWARLSNFYSTRGAGVFFLPEVGDEVILGFLNEDPRYPIILGSLYSGKKIEPYSGLVPSENNSIKAIVSRSGISVAFDDENKVWTVSTPMKNTIIISDQNKQITIRDENQNSIIMSSNGIDISSQKNITISAQEGVTIKGKTGINIESRDGDVEIDGLNIKESATIQYKVQGAVSAEVSSPGQLTLKGAMVIIN</sequence>
<dbReference type="SUPFAM" id="SSF69255">
    <property type="entry name" value="gp5 N-terminal domain-like"/>
    <property type="match status" value="1"/>
</dbReference>
<feature type="domain" description="Gp5/Type VI secretion system Vgr protein OB-fold" evidence="1">
    <location>
        <begin position="376"/>
        <end position="450"/>
    </location>
</feature>
<dbReference type="InterPro" id="IPR006533">
    <property type="entry name" value="T6SS_Vgr_RhsGE"/>
</dbReference>
<accession>A0ABS5D151</accession>
<dbReference type="InterPro" id="IPR037026">
    <property type="entry name" value="Vgr_OB-fold_dom_sf"/>
</dbReference>
<organism evidence="2 3">
    <name type="scientific">Flavobacterium erciyesense</name>
    <dbReference type="NCBI Taxonomy" id="2825842"/>
    <lineage>
        <taxon>Bacteria</taxon>
        <taxon>Pseudomonadati</taxon>
        <taxon>Bacteroidota</taxon>
        <taxon>Flavobacteriia</taxon>
        <taxon>Flavobacteriales</taxon>
        <taxon>Flavobacteriaceae</taxon>
        <taxon>Flavobacterium</taxon>
    </lineage>
</organism>
<comment type="caution">
    <text evidence="2">The sequence shown here is derived from an EMBL/GenBank/DDBJ whole genome shotgun (WGS) entry which is preliminary data.</text>
</comment>
<dbReference type="InterPro" id="IPR006531">
    <property type="entry name" value="Gp5/Vgr_OB"/>
</dbReference>
<gene>
    <name evidence="2" type="primary">vgrG</name>
    <name evidence="2" type="ORF">KBJ98_03430</name>
</gene>
<dbReference type="SUPFAM" id="SSF69279">
    <property type="entry name" value="Phage tail proteins"/>
    <property type="match status" value="1"/>
</dbReference>
<proteinExistence type="predicted"/>
<dbReference type="Proteomes" id="UP000679008">
    <property type="component" value="Unassembled WGS sequence"/>
</dbReference>
<name>A0ABS5D151_9FLAO</name>